<sequence length="144" mass="16357">MFLKKIIGLSSILFAGITLSGCSNIIEDSLDSSDKADIEIAIKRDTGNGSIELLTPKITTKDNQLEFMTEGIDENKVTYIFVANKKVFEQKIKNDESYKLNILDIKDAHRTDYNPKVQLFQTIDDTEDGDIVTFKQVRYKVKKD</sequence>
<accession>A0ABR5JVU8</accession>
<dbReference type="EMBL" id="LGRV01000008">
    <property type="protein sequence ID" value="KOS66276.1"/>
    <property type="molecule type" value="Genomic_DNA"/>
</dbReference>
<evidence type="ECO:0000313" key="3">
    <source>
        <dbReference type="Proteomes" id="UP000050668"/>
    </source>
</evidence>
<evidence type="ECO:0000256" key="1">
    <source>
        <dbReference type="SAM" id="SignalP"/>
    </source>
</evidence>
<gene>
    <name evidence="2" type="ORF">AEA09_18840</name>
</gene>
<dbReference type="Proteomes" id="UP000050668">
    <property type="component" value="Unassembled WGS sequence"/>
</dbReference>
<comment type="caution">
    <text evidence="2">The sequence shown here is derived from an EMBL/GenBank/DDBJ whole genome shotgun (WGS) entry which is preliminary data.</text>
</comment>
<keyword evidence="2" id="KW-0449">Lipoprotein</keyword>
<proteinExistence type="predicted"/>
<dbReference type="RefSeq" id="WP_053585504.1">
    <property type="nucleotide sequence ID" value="NZ_LGRV01000008.1"/>
</dbReference>
<name>A0ABR5JVU8_9BACI</name>
<keyword evidence="1" id="KW-0732">Signal</keyword>
<feature type="signal peptide" evidence="1">
    <location>
        <begin position="1"/>
        <end position="20"/>
    </location>
</feature>
<protein>
    <submittedName>
        <fullName evidence="2">Lipoprotein</fullName>
    </submittedName>
</protein>
<organism evidence="2 3">
    <name type="scientific">Lysinibacillus contaminans</name>
    <dbReference type="NCBI Taxonomy" id="1293441"/>
    <lineage>
        <taxon>Bacteria</taxon>
        <taxon>Bacillati</taxon>
        <taxon>Bacillota</taxon>
        <taxon>Bacilli</taxon>
        <taxon>Bacillales</taxon>
        <taxon>Bacillaceae</taxon>
        <taxon>Lysinibacillus</taxon>
    </lineage>
</organism>
<evidence type="ECO:0000313" key="2">
    <source>
        <dbReference type="EMBL" id="KOS66276.1"/>
    </source>
</evidence>
<reference evidence="3" key="1">
    <citation type="submission" date="2015-07" db="EMBL/GenBank/DDBJ databases">
        <title>Fjat-14205 dsm 2895.</title>
        <authorList>
            <person name="Liu B."/>
            <person name="Wang J."/>
            <person name="Zhu Y."/>
            <person name="Liu G."/>
            <person name="Chen Q."/>
            <person name="Chen Z."/>
            <person name="Lan J."/>
            <person name="Che J."/>
            <person name="Ge C."/>
            <person name="Shi H."/>
            <person name="Pan Z."/>
            <person name="Liu X."/>
        </authorList>
    </citation>
    <scope>NUCLEOTIDE SEQUENCE [LARGE SCALE GENOMIC DNA]</scope>
    <source>
        <strain evidence="3">DSM 25560</strain>
    </source>
</reference>
<feature type="chain" id="PRO_5045523121" evidence="1">
    <location>
        <begin position="21"/>
        <end position="144"/>
    </location>
</feature>
<dbReference type="PROSITE" id="PS51257">
    <property type="entry name" value="PROKAR_LIPOPROTEIN"/>
    <property type="match status" value="1"/>
</dbReference>
<keyword evidence="3" id="KW-1185">Reference proteome</keyword>